<proteinExistence type="inferred from homology"/>
<dbReference type="RefSeq" id="WP_066769284.1">
    <property type="nucleotide sequence ID" value="NZ_CP013244.1"/>
</dbReference>
<keyword evidence="5" id="KW-1185">Reference proteome</keyword>
<organism evidence="4 5">
    <name type="scientific">Candidatus Viadribacter manganicus</name>
    <dbReference type="NCBI Taxonomy" id="1759059"/>
    <lineage>
        <taxon>Bacteria</taxon>
        <taxon>Pseudomonadati</taxon>
        <taxon>Pseudomonadota</taxon>
        <taxon>Alphaproteobacteria</taxon>
        <taxon>Hyphomonadales</taxon>
        <taxon>Hyphomonadaceae</taxon>
        <taxon>Candidatus Viadribacter</taxon>
    </lineage>
</organism>
<dbReference type="InterPro" id="IPR042208">
    <property type="entry name" value="D-ser_dehydrat-like_sf"/>
</dbReference>
<evidence type="ECO:0000313" key="5">
    <source>
        <dbReference type="Proteomes" id="UP000092498"/>
    </source>
</evidence>
<sequence>MNDIDLHKHLIGQQGSRLALNTPVLVIDRDALGRNIETMAAFARANKLALRPHAKTHKSVEIAKLQIEAGAVGVCCAKLGEAEALAEGAIQDILITSPVVTPQAIARLAGLNAKIRTLRVVVDNPVNVDALAAAAQASDQTLNIVIDVDPGIRRTGVPSPEAAVALAKRISETPSLRLAGVQYYCGAQQHIESYADRRAAIEDRTNYLKTVLEALRGAGHPPNIVTGGGTGTHQIDAELGVLTELQTGSYVFMDKQYNDCDLDGQGRKAFETSLFVDAHVISANSTSMATIDAGFKALSTDGGLPVVMDGAPAGAMFVFMGDEHGALIAPDHPFHIGDHVSLAVPHCDPTVNLYDAYHVVRGGELINIWPVSARGRSR</sequence>
<name>A0A1B1AGF0_9PROT</name>
<dbReference type="Gene3D" id="3.20.20.10">
    <property type="entry name" value="Alanine racemase"/>
    <property type="match status" value="1"/>
</dbReference>
<dbReference type="InterPro" id="IPR001608">
    <property type="entry name" value="Ala_racemase_N"/>
</dbReference>
<dbReference type="InterPro" id="IPR029066">
    <property type="entry name" value="PLP-binding_barrel"/>
</dbReference>
<dbReference type="SMART" id="SM01119">
    <property type="entry name" value="D-ser_dehydrat"/>
    <property type="match status" value="1"/>
</dbReference>
<dbReference type="GO" id="GO:0036088">
    <property type="term" value="P:D-serine catabolic process"/>
    <property type="evidence" value="ECO:0007669"/>
    <property type="project" value="TreeGrafter"/>
</dbReference>
<comment type="similarity">
    <text evidence="1">Belongs to the DSD1 family.</text>
</comment>
<keyword evidence="2" id="KW-0456">Lyase</keyword>
<dbReference type="Pfam" id="PF14031">
    <property type="entry name" value="D-ser_dehydrat"/>
    <property type="match status" value="1"/>
</dbReference>
<evidence type="ECO:0000259" key="3">
    <source>
        <dbReference type="SMART" id="SM01119"/>
    </source>
</evidence>
<dbReference type="EMBL" id="CP013244">
    <property type="protein sequence ID" value="ANP45633.1"/>
    <property type="molecule type" value="Genomic_DNA"/>
</dbReference>
<reference evidence="4 5" key="1">
    <citation type="submission" date="2015-11" db="EMBL/GenBank/DDBJ databases">
        <title>Whole-Genome Sequence of Candidatus Oderbacter manganicum from the National Park Lower Oder Valley, Germany.</title>
        <authorList>
            <person name="Braun B."/>
            <person name="Liere K."/>
            <person name="Szewzyk U."/>
        </authorList>
    </citation>
    <scope>NUCLEOTIDE SEQUENCE [LARGE SCALE GENOMIC DNA]</scope>
    <source>
        <strain evidence="4 5">OTSz_A_272</strain>
    </source>
</reference>
<evidence type="ECO:0000256" key="2">
    <source>
        <dbReference type="ARBA" id="ARBA00023239"/>
    </source>
</evidence>
<dbReference type="InterPro" id="IPR026956">
    <property type="entry name" value="D-ser_dehydrat-like_dom"/>
</dbReference>
<protein>
    <submittedName>
        <fullName evidence="4">Threonine aldolase</fullName>
    </submittedName>
</protein>
<dbReference type="Gene3D" id="2.40.37.20">
    <property type="entry name" value="D-serine dehydratase-like domain"/>
    <property type="match status" value="1"/>
</dbReference>
<dbReference type="STRING" id="1759059.ATE48_06720"/>
<dbReference type="AlphaFoldDB" id="A0A1B1AGF0"/>
<dbReference type="GO" id="GO:0008721">
    <property type="term" value="F:D-serine ammonia-lyase activity"/>
    <property type="evidence" value="ECO:0007669"/>
    <property type="project" value="TreeGrafter"/>
</dbReference>
<dbReference type="PANTHER" id="PTHR28004">
    <property type="entry name" value="ZGC:162816-RELATED"/>
    <property type="match status" value="1"/>
</dbReference>
<evidence type="ECO:0000256" key="1">
    <source>
        <dbReference type="ARBA" id="ARBA00005323"/>
    </source>
</evidence>
<feature type="domain" description="D-serine dehydratase-like" evidence="3">
    <location>
        <begin position="273"/>
        <end position="361"/>
    </location>
</feature>
<dbReference type="Pfam" id="PF01168">
    <property type="entry name" value="Ala_racemase_N"/>
    <property type="match status" value="1"/>
</dbReference>
<dbReference type="KEGG" id="cbot:ATE48_06720"/>
<dbReference type="OrthoDB" id="9772497at2"/>
<accession>A0A1B1AGF0</accession>
<dbReference type="PANTHER" id="PTHR28004:SF2">
    <property type="entry name" value="D-SERINE DEHYDRATASE"/>
    <property type="match status" value="1"/>
</dbReference>
<dbReference type="CDD" id="cd06819">
    <property type="entry name" value="PLPDE_III_LS_D-TA"/>
    <property type="match status" value="1"/>
</dbReference>
<dbReference type="SUPFAM" id="SSF51419">
    <property type="entry name" value="PLP-binding barrel"/>
    <property type="match status" value="1"/>
</dbReference>
<gene>
    <name evidence="4" type="ORF">ATE48_06720</name>
</gene>
<evidence type="ECO:0000313" key="4">
    <source>
        <dbReference type="EMBL" id="ANP45633.1"/>
    </source>
</evidence>
<dbReference type="Proteomes" id="UP000092498">
    <property type="component" value="Chromosome"/>
</dbReference>
<dbReference type="InterPro" id="IPR051466">
    <property type="entry name" value="D-amino_acid_metab_enzyme"/>
</dbReference>
<dbReference type="InParanoid" id="A0A1B1AGF0"/>